<keyword evidence="3 8" id="KW-0812">Transmembrane</keyword>
<gene>
    <name evidence="9" type="ORF">WA026_006728</name>
</gene>
<protein>
    <recommendedName>
        <fullName evidence="11">Ionotropic receptor</fullName>
    </recommendedName>
</protein>
<evidence type="ECO:0000256" key="6">
    <source>
        <dbReference type="ARBA" id="ARBA00023170"/>
    </source>
</evidence>
<evidence type="ECO:0000256" key="5">
    <source>
        <dbReference type="ARBA" id="ARBA00023136"/>
    </source>
</evidence>
<feature type="transmembrane region" description="Helical" evidence="8">
    <location>
        <begin position="306"/>
        <end position="323"/>
    </location>
</feature>
<sequence>MIFFNTSYKLFSVIQCVNVILREQTENLDLILTINTEYQVDLPTMRRNLYEKYVMKSIYLKKPDFYLIEDLTVIEIGKFCAHEEEFDYTFNPRAKFLFLARNFSTDVLNFMSRYFIYNAIFLDTTTGKILTYFAFQEIENQEFTEVGHCGVDGSITLTSELYPDKIPKQWQNSSIRIMYQPMEIFTICHDKCEKKGIDVEIFDLIAKWHGIVIQYVHLVSEVDFKDYYKNQINAHIGCLDMRISVEYTYPHIYENLVWFVPQPPPVPRWKYFLYIFSLPVWIMWVLATTVLSATWCFGDYILGKRISFRTILSVPYIIFILFVENFCDTDTNTSFREILILFMIFLSTMMNFFFKCRLTYFLNGLNYERGIESVEDVIASDLKVGCTRRVAHIVSVDPKLKTFLKNNFIECFSYYCLNRTSYVGDQATVTLMALIQNNNVSYVDKTTNRYLLKVLPNPIYMMPLVSHFNKGHPMYFLFNQNIQRLLETGIIEKISRGYFLDKRLKEISLNATQSLNFSHIMGPLSVWMLGVAASVTTLFFELFFFYIRSQAKCASRKLNKRNGNLEK</sequence>
<reference evidence="9 10" key="1">
    <citation type="submission" date="2023-03" db="EMBL/GenBank/DDBJ databases">
        <title>Genome insight into feeding habits of ladybird beetles.</title>
        <authorList>
            <person name="Li H.-S."/>
            <person name="Huang Y.-H."/>
            <person name="Pang H."/>
        </authorList>
    </citation>
    <scope>NUCLEOTIDE SEQUENCE [LARGE SCALE GENOMIC DNA]</scope>
    <source>
        <strain evidence="9">SYSU_2023b</strain>
        <tissue evidence="9">Whole body</tissue>
    </source>
</reference>
<evidence type="ECO:0000256" key="1">
    <source>
        <dbReference type="ARBA" id="ARBA00004651"/>
    </source>
</evidence>
<evidence type="ECO:0000256" key="3">
    <source>
        <dbReference type="ARBA" id="ARBA00022692"/>
    </source>
</evidence>
<dbReference type="SUPFAM" id="SSF53850">
    <property type="entry name" value="Periplasmic binding protein-like II"/>
    <property type="match status" value="1"/>
</dbReference>
<keyword evidence="5 8" id="KW-0472">Membrane</keyword>
<name>A0AAW1UGI3_9CUCU</name>
<accession>A0AAW1UGI3</accession>
<dbReference type="Proteomes" id="UP001431783">
    <property type="component" value="Unassembled WGS sequence"/>
</dbReference>
<keyword evidence="7" id="KW-0325">Glycoprotein</keyword>
<evidence type="ECO:0000256" key="2">
    <source>
        <dbReference type="ARBA" id="ARBA00022475"/>
    </source>
</evidence>
<keyword evidence="10" id="KW-1185">Reference proteome</keyword>
<proteinExistence type="predicted"/>
<dbReference type="GO" id="GO:0005886">
    <property type="term" value="C:plasma membrane"/>
    <property type="evidence" value="ECO:0007669"/>
    <property type="project" value="UniProtKB-SubCell"/>
</dbReference>
<evidence type="ECO:0000256" key="7">
    <source>
        <dbReference type="ARBA" id="ARBA00023180"/>
    </source>
</evidence>
<organism evidence="9 10">
    <name type="scientific">Henosepilachna vigintioctopunctata</name>
    <dbReference type="NCBI Taxonomy" id="420089"/>
    <lineage>
        <taxon>Eukaryota</taxon>
        <taxon>Metazoa</taxon>
        <taxon>Ecdysozoa</taxon>
        <taxon>Arthropoda</taxon>
        <taxon>Hexapoda</taxon>
        <taxon>Insecta</taxon>
        <taxon>Pterygota</taxon>
        <taxon>Neoptera</taxon>
        <taxon>Endopterygota</taxon>
        <taxon>Coleoptera</taxon>
        <taxon>Polyphaga</taxon>
        <taxon>Cucujiformia</taxon>
        <taxon>Coccinelloidea</taxon>
        <taxon>Coccinellidae</taxon>
        <taxon>Epilachninae</taxon>
        <taxon>Epilachnini</taxon>
        <taxon>Henosepilachna</taxon>
    </lineage>
</organism>
<dbReference type="PANTHER" id="PTHR42643">
    <property type="entry name" value="IONOTROPIC RECEPTOR 20A-RELATED"/>
    <property type="match status" value="1"/>
</dbReference>
<keyword evidence="2" id="KW-1003">Cell membrane</keyword>
<feature type="transmembrane region" description="Helical" evidence="8">
    <location>
        <begin position="271"/>
        <end position="294"/>
    </location>
</feature>
<evidence type="ECO:0000313" key="10">
    <source>
        <dbReference type="Proteomes" id="UP001431783"/>
    </source>
</evidence>
<evidence type="ECO:0000256" key="4">
    <source>
        <dbReference type="ARBA" id="ARBA00022989"/>
    </source>
</evidence>
<feature type="transmembrane region" description="Helical" evidence="8">
    <location>
        <begin position="524"/>
        <end position="547"/>
    </location>
</feature>
<feature type="transmembrane region" description="Helical" evidence="8">
    <location>
        <begin position="450"/>
        <end position="468"/>
    </location>
</feature>
<dbReference type="PANTHER" id="PTHR42643:SF30">
    <property type="entry name" value="IONOTROPIC RECEPTOR 40A-RELATED"/>
    <property type="match status" value="1"/>
</dbReference>
<evidence type="ECO:0000313" key="9">
    <source>
        <dbReference type="EMBL" id="KAK9879667.1"/>
    </source>
</evidence>
<evidence type="ECO:0008006" key="11">
    <source>
        <dbReference type="Google" id="ProtNLM"/>
    </source>
</evidence>
<comment type="subcellular location">
    <subcellularLocation>
        <location evidence="1">Cell membrane</location>
        <topology evidence="1">Multi-pass membrane protein</topology>
    </subcellularLocation>
</comment>
<dbReference type="AlphaFoldDB" id="A0AAW1UGI3"/>
<comment type="caution">
    <text evidence="9">The sequence shown here is derived from an EMBL/GenBank/DDBJ whole genome shotgun (WGS) entry which is preliminary data.</text>
</comment>
<dbReference type="EMBL" id="JARQZJ010000062">
    <property type="protein sequence ID" value="KAK9879667.1"/>
    <property type="molecule type" value="Genomic_DNA"/>
</dbReference>
<feature type="transmembrane region" description="Helical" evidence="8">
    <location>
        <begin position="335"/>
        <end position="354"/>
    </location>
</feature>
<keyword evidence="6" id="KW-0675">Receptor</keyword>
<keyword evidence="4 8" id="KW-1133">Transmembrane helix</keyword>
<evidence type="ECO:0000256" key="8">
    <source>
        <dbReference type="SAM" id="Phobius"/>
    </source>
</evidence>
<dbReference type="InterPro" id="IPR052192">
    <property type="entry name" value="Insect_Ionotropic_Sensory_Rcpt"/>
</dbReference>